<sequence>MTENIEVKVYNKAQLRTIAETNEFWEKAGPLVISKNKVLWMLRSPRIEEEDTCLMIGLADEKLIAFIHIIADELNTDSSAKVYWMNEWWVQKEYQDTVLGMYMYNDALKRMGHKVLVKSNAESANEFYRKQPFTPIQNRKRFTIFFSLNVDSIIVKFPFLKPTRAILSLFETISFKLVNSWNKVKLKNKTKELSYEYIHEIDVNTWRFAEKFLKNDLIKKDRAYVSWQLSQEQYIAAPIYDKIHNTARIGGTNTTVEIKTFNVYSESNIIAFISLLSFGNEAYIKYFLVSDNNFDSAVNALIENCIALKRSYIFTDNEKLAKHISKNFTKVFVYNVLKTAWAHNSIDAQIVDLKTKEQDGQFV</sequence>
<evidence type="ECO:0000313" key="1">
    <source>
        <dbReference type="EMBL" id="QLG46687.1"/>
    </source>
</evidence>
<reference evidence="1 2" key="1">
    <citation type="journal article" date="2006" name="Int. J. Syst. Evol. Microbiol.">
        <title>Costertonia aggregata gen. nov., sp. nov., a mesophilic marine bacterium of the family Flavobacteriaceae, isolated from a mature biofilm.</title>
        <authorList>
            <person name="Kwon K.K."/>
            <person name="Lee Y.K."/>
            <person name="Lee H.K."/>
        </authorList>
    </citation>
    <scope>NUCLEOTIDE SEQUENCE [LARGE SCALE GENOMIC DNA]</scope>
    <source>
        <strain evidence="1 2">KCCM 42265</strain>
    </source>
</reference>
<keyword evidence="1" id="KW-0808">Transferase</keyword>
<evidence type="ECO:0000313" key="2">
    <source>
        <dbReference type="Proteomes" id="UP000509302"/>
    </source>
</evidence>
<dbReference type="Gene3D" id="3.40.630.30">
    <property type="match status" value="1"/>
</dbReference>
<dbReference type="KEGG" id="cagg:HYG79_15455"/>
<protein>
    <submittedName>
        <fullName evidence="1">GNAT family N-acetyltransferase</fullName>
    </submittedName>
</protein>
<proteinExistence type="predicted"/>
<dbReference type="EMBL" id="CP058595">
    <property type="protein sequence ID" value="QLG46687.1"/>
    <property type="molecule type" value="Genomic_DNA"/>
</dbReference>
<dbReference type="AlphaFoldDB" id="A0A7H9ATF6"/>
<dbReference type="SUPFAM" id="SSF55729">
    <property type="entry name" value="Acyl-CoA N-acyltransferases (Nat)"/>
    <property type="match status" value="1"/>
</dbReference>
<keyword evidence="2" id="KW-1185">Reference proteome</keyword>
<organism evidence="1 2">
    <name type="scientific">Costertonia aggregata</name>
    <dbReference type="NCBI Taxonomy" id="343403"/>
    <lineage>
        <taxon>Bacteria</taxon>
        <taxon>Pseudomonadati</taxon>
        <taxon>Bacteroidota</taxon>
        <taxon>Flavobacteriia</taxon>
        <taxon>Flavobacteriales</taxon>
        <taxon>Flavobacteriaceae</taxon>
        <taxon>Costertonia</taxon>
    </lineage>
</organism>
<gene>
    <name evidence="1" type="ORF">HYG79_15455</name>
</gene>
<accession>A0A7H9ATF6</accession>
<dbReference type="RefSeq" id="WP_179242966.1">
    <property type="nucleotide sequence ID" value="NZ_CP058595.1"/>
</dbReference>
<dbReference type="GO" id="GO:0016740">
    <property type="term" value="F:transferase activity"/>
    <property type="evidence" value="ECO:0007669"/>
    <property type="project" value="UniProtKB-KW"/>
</dbReference>
<dbReference type="InterPro" id="IPR016181">
    <property type="entry name" value="Acyl_CoA_acyltransferase"/>
</dbReference>
<dbReference type="Proteomes" id="UP000509302">
    <property type="component" value="Chromosome"/>
</dbReference>
<name>A0A7H9ATF6_9FLAO</name>